<evidence type="ECO:0000313" key="3">
    <source>
        <dbReference type="Proteomes" id="UP001066276"/>
    </source>
</evidence>
<organism evidence="2 3">
    <name type="scientific">Pleurodeles waltl</name>
    <name type="common">Iberian ribbed newt</name>
    <dbReference type="NCBI Taxonomy" id="8319"/>
    <lineage>
        <taxon>Eukaryota</taxon>
        <taxon>Metazoa</taxon>
        <taxon>Chordata</taxon>
        <taxon>Craniata</taxon>
        <taxon>Vertebrata</taxon>
        <taxon>Euteleostomi</taxon>
        <taxon>Amphibia</taxon>
        <taxon>Batrachia</taxon>
        <taxon>Caudata</taxon>
        <taxon>Salamandroidea</taxon>
        <taxon>Salamandridae</taxon>
        <taxon>Pleurodelinae</taxon>
        <taxon>Pleurodeles</taxon>
    </lineage>
</organism>
<gene>
    <name evidence="2" type="ORF">NDU88_006037</name>
</gene>
<dbReference type="AlphaFoldDB" id="A0AAV7L480"/>
<dbReference type="Proteomes" id="UP001066276">
    <property type="component" value="Chromosome 12"/>
</dbReference>
<evidence type="ECO:0000256" key="1">
    <source>
        <dbReference type="SAM" id="MobiDB-lite"/>
    </source>
</evidence>
<sequence length="258" mass="27079">MGNTECSLVGGVVIKRVGFTRAGSISLLLVDAAWFVPVQGPRWRLRSEEPLKAHHCLRPPEPGPPDCGLLLASCSGLWPLVCPHSCCGLLSTSSRAPARVRGRPSHGPAGVSLLLCALSSSASNKEDEWTPGVSSAFVGPENLLGAGSFSGRFTAESPGTTNLFCRCWEGASAPGLEAPQTALSPRGRVPDRALPGFLLGSCLTRGSEAPLDAGTTGKGHRRLRGWHGGRAMTRPCLGEEGPQTHPSSGHRVMPFQFS</sequence>
<feature type="region of interest" description="Disordered" evidence="1">
    <location>
        <begin position="210"/>
        <end position="258"/>
    </location>
</feature>
<feature type="compositionally biased region" description="Basic residues" evidence="1">
    <location>
        <begin position="218"/>
        <end position="227"/>
    </location>
</feature>
<comment type="caution">
    <text evidence="2">The sequence shown here is derived from an EMBL/GenBank/DDBJ whole genome shotgun (WGS) entry which is preliminary data.</text>
</comment>
<protein>
    <submittedName>
        <fullName evidence="2">Uncharacterized protein</fullName>
    </submittedName>
</protein>
<keyword evidence="3" id="KW-1185">Reference proteome</keyword>
<accession>A0AAV7L480</accession>
<proteinExistence type="predicted"/>
<evidence type="ECO:0000313" key="2">
    <source>
        <dbReference type="EMBL" id="KAJ1085913.1"/>
    </source>
</evidence>
<name>A0AAV7L480_PLEWA</name>
<reference evidence="2" key="1">
    <citation type="journal article" date="2022" name="bioRxiv">
        <title>Sequencing and chromosome-scale assembly of the giantPleurodeles waltlgenome.</title>
        <authorList>
            <person name="Brown T."/>
            <person name="Elewa A."/>
            <person name="Iarovenko S."/>
            <person name="Subramanian E."/>
            <person name="Araus A.J."/>
            <person name="Petzold A."/>
            <person name="Susuki M."/>
            <person name="Suzuki K.-i.T."/>
            <person name="Hayashi T."/>
            <person name="Toyoda A."/>
            <person name="Oliveira C."/>
            <person name="Osipova E."/>
            <person name="Leigh N.D."/>
            <person name="Simon A."/>
            <person name="Yun M.H."/>
        </authorList>
    </citation>
    <scope>NUCLEOTIDE SEQUENCE</scope>
    <source>
        <strain evidence="2">20211129_DDA</strain>
        <tissue evidence="2">Liver</tissue>
    </source>
</reference>
<dbReference type="EMBL" id="JANPWB010000016">
    <property type="protein sequence ID" value="KAJ1085913.1"/>
    <property type="molecule type" value="Genomic_DNA"/>
</dbReference>